<feature type="compositionally biased region" description="Acidic residues" evidence="1">
    <location>
        <begin position="279"/>
        <end position="301"/>
    </location>
</feature>
<dbReference type="EMBL" id="JAYGIE010000004">
    <property type="protein sequence ID" value="MEA5476361.1"/>
    <property type="molecule type" value="Genomic_DNA"/>
</dbReference>
<comment type="caution">
    <text evidence="3">The sequence shown here is derived from an EMBL/GenBank/DDBJ whole genome shotgun (WGS) entry which is preliminary data.</text>
</comment>
<gene>
    <name evidence="3" type="ORF">VB774_01900</name>
</gene>
<protein>
    <submittedName>
        <fullName evidence="3">FecR family protein</fullName>
    </submittedName>
</protein>
<dbReference type="PANTHER" id="PTHR38731:SF1">
    <property type="entry name" value="FECR PROTEIN DOMAIN-CONTAINING PROTEIN"/>
    <property type="match status" value="1"/>
</dbReference>
<feature type="domain" description="FecR protein" evidence="2">
    <location>
        <begin position="78"/>
        <end position="168"/>
    </location>
</feature>
<dbReference type="Proteomes" id="UP001301388">
    <property type="component" value="Unassembled WGS sequence"/>
</dbReference>
<reference evidence="3 4" key="1">
    <citation type="submission" date="2023-12" db="EMBL/GenBank/DDBJ databases">
        <title>Baltic Sea Cyanobacteria.</title>
        <authorList>
            <person name="Delbaje E."/>
            <person name="Fewer D.P."/>
            <person name="Shishido T.K."/>
        </authorList>
    </citation>
    <scope>NUCLEOTIDE SEQUENCE [LARGE SCALE GENOMIC DNA]</scope>
    <source>
        <strain evidence="3 4">UHCC 0370</strain>
    </source>
</reference>
<proteinExistence type="predicted"/>
<keyword evidence="4" id="KW-1185">Reference proteome</keyword>
<dbReference type="InterPro" id="IPR006860">
    <property type="entry name" value="FecR"/>
</dbReference>
<evidence type="ECO:0000256" key="1">
    <source>
        <dbReference type="SAM" id="MobiDB-lite"/>
    </source>
</evidence>
<evidence type="ECO:0000259" key="2">
    <source>
        <dbReference type="Pfam" id="PF04773"/>
    </source>
</evidence>
<sequence length="301" mass="32934">MLISVVAIALFSCESQPISSPSAPSASVAIATPQPKVIQEKAIAKVSLVEEKPVSVISKKDNKETVANLGMGLYVADIVRTQGKGRTQIEFDNGVGLRIGGNSTVQIKPNNRLNLTEGEMLTWVKPGLKVPTEISTAYATATIRGTTAYVEIPKDLSKGIRFFSWEGTVVVKLVNQSKEIILLTGEEVIVTPNSTTPPVVRRMDLNEWKEISKTSPLLRSFASPLPTQNIIDNLVPGQASLDQSPPAKQPKVEDIQESQGNQDIQESQDNLDRPKDADNDRDDDDKDDDDRDDDNRDDDDK</sequence>
<name>A0ABU5TE51_9CYAN</name>
<feature type="compositionally biased region" description="Polar residues" evidence="1">
    <location>
        <begin position="257"/>
        <end position="268"/>
    </location>
</feature>
<dbReference type="Gene3D" id="2.60.120.1440">
    <property type="match status" value="1"/>
</dbReference>
<feature type="region of interest" description="Disordered" evidence="1">
    <location>
        <begin position="237"/>
        <end position="301"/>
    </location>
</feature>
<evidence type="ECO:0000313" key="3">
    <source>
        <dbReference type="EMBL" id="MEA5476361.1"/>
    </source>
</evidence>
<organism evidence="3 4">
    <name type="scientific">Pseudanabaena galeata UHCC 0370</name>
    <dbReference type="NCBI Taxonomy" id="3110310"/>
    <lineage>
        <taxon>Bacteria</taxon>
        <taxon>Bacillati</taxon>
        <taxon>Cyanobacteriota</taxon>
        <taxon>Cyanophyceae</taxon>
        <taxon>Pseudanabaenales</taxon>
        <taxon>Pseudanabaenaceae</taxon>
        <taxon>Pseudanabaena</taxon>
    </lineage>
</organism>
<dbReference type="Pfam" id="PF04773">
    <property type="entry name" value="FecR"/>
    <property type="match status" value="1"/>
</dbReference>
<evidence type="ECO:0000313" key="4">
    <source>
        <dbReference type="Proteomes" id="UP001301388"/>
    </source>
</evidence>
<dbReference type="PANTHER" id="PTHR38731">
    <property type="entry name" value="LIPL45-RELATED LIPOPROTEIN-RELATED"/>
    <property type="match status" value="1"/>
</dbReference>
<accession>A0ABU5TE51</accession>